<dbReference type="EMBL" id="LR031877">
    <property type="protein sequence ID" value="VDD43692.1"/>
    <property type="molecule type" value="Genomic_DNA"/>
</dbReference>
<sequence length="99" mass="11534">MHIFFHCAFAKEVWRNVPLKSPVHIAEDTDFKSAVFRFRQALCLSPTGIRSLVLPWTCWFLWTARNKLIFEAKTNRLVEIATKGLSVALEWDQAQDLEK</sequence>
<protein>
    <recommendedName>
        <fullName evidence="2">Reverse transcriptase zinc-binding domain-containing protein</fullName>
    </recommendedName>
</protein>
<dbReference type="AlphaFoldDB" id="A0A3P6FHG7"/>
<evidence type="ECO:0000313" key="1">
    <source>
        <dbReference type="EMBL" id="VDD43692.1"/>
    </source>
</evidence>
<reference evidence="1" key="1">
    <citation type="submission" date="2018-11" db="EMBL/GenBank/DDBJ databases">
        <authorList>
            <consortium name="Genoscope - CEA"/>
            <person name="William W."/>
        </authorList>
    </citation>
    <scope>NUCLEOTIDE SEQUENCE</scope>
</reference>
<name>A0A3P6FHG7_BRAOL</name>
<accession>A0A3P6FHG7</accession>
<proteinExistence type="predicted"/>
<evidence type="ECO:0008006" key="2">
    <source>
        <dbReference type="Google" id="ProtNLM"/>
    </source>
</evidence>
<organism evidence="1">
    <name type="scientific">Brassica oleracea</name>
    <name type="common">Wild cabbage</name>
    <dbReference type="NCBI Taxonomy" id="3712"/>
    <lineage>
        <taxon>Eukaryota</taxon>
        <taxon>Viridiplantae</taxon>
        <taxon>Streptophyta</taxon>
        <taxon>Embryophyta</taxon>
        <taxon>Tracheophyta</taxon>
        <taxon>Spermatophyta</taxon>
        <taxon>Magnoliopsida</taxon>
        <taxon>eudicotyledons</taxon>
        <taxon>Gunneridae</taxon>
        <taxon>Pentapetalae</taxon>
        <taxon>rosids</taxon>
        <taxon>malvids</taxon>
        <taxon>Brassicales</taxon>
        <taxon>Brassicaceae</taxon>
        <taxon>Brassiceae</taxon>
        <taxon>Brassica</taxon>
    </lineage>
</organism>
<gene>
    <name evidence="1" type="ORF">BOLC5T31239H</name>
</gene>